<protein>
    <submittedName>
        <fullName evidence="1">Uncharacterized protein</fullName>
    </submittedName>
</protein>
<dbReference type="AlphaFoldDB" id="E9HV00"/>
<dbReference type="KEGG" id="dpx:DAPPUDRAFT_334200"/>
<dbReference type="HOGENOM" id="CLU_1200893_0_0_1"/>
<accession>E9HV00</accession>
<evidence type="ECO:0000313" key="1">
    <source>
        <dbReference type="EMBL" id="EFX64425.1"/>
    </source>
</evidence>
<keyword evidence="2" id="KW-1185">Reference proteome</keyword>
<dbReference type="Proteomes" id="UP000000305">
    <property type="component" value="Unassembled WGS sequence"/>
</dbReference>
<gene>
    <name evidence="1" type="ORF">DAPPUDRAFT_334200</name>
</gene>
<dbReference type="EMBL" id="GL732831">
    <property type="protein sequence ID" value="EFX64425.1"/>
    <property type="molecule type" value="Genomic_DNA"/>
</dbReference>
<evidence type="ECO:0000313" key="2">
    <source>
        <dbReference type="Proteomes" id="UP000000305"/>
    </source>
</evidence>
<organism evidence="1 2">
    <name type="scientific">Daphnia pulex</name>
    <name type="common">Water flea</name>
    <dbReference type="NCBI Taxonomy" id="6669"/>
    <lineage>
        <taxon>Eukaryota</taxon>
        <taxon>Metazoa</taxon>
        <taxon>Ecdysozoa</taxon>
        <taxon>Arthropoda</taxon>
        <taxon>Crustacea</taxon>
        <taxon>Branchiopoda</taxon>
        <taxon>Diplostraca</taxon>
        <taxon>Cladocera</taxon>
        <taxon>Anomopoda</taxon>
        <taxon>Daphniidae</taxon>
        <taxon>Daphnia</taxon>
    </lineage>
</organism>
<sequence>MGILQESWVVLGNFIWRTLLGKPSLGYHFFPAEIIIQEVTLLPTYLLSVAALKEAAKKPCDWNSRLEIAALKEAAKKPCDWNSRLEVCQKLEYSPYLEALYSSYLEALYSPYLEGLGNLDVQTQTDCEMTGFACQNLKIRSPQPTLGEKELHCETTRTDRSPFPDILLTSRFRRRRPKEDTFNPINVTHVINFETEKKEDPQLIDEAFKESAEDNDLTRLKRFRDQNIYFL</sequence>
<dbReference type="InParanoid" id="E9HV00"/>
<reference evidence="1 2" key="1">
    <citation type="journal article" date="2011" name="Science">
        <title>The ecoresponsive genome of Daphnia pulex.</title>
        <authorList>
            <person name="Colbourne J.K."/>
            <person name="Pfrender M.E."/>
            <person name="Gilbert D."/>
            <person name="Thomas W.K."/>
            <person name="Tucker A."/>
            <person name="Oakley T.H."/>
            <person name="Tokishita S."/>
            <person name="Aerts A."/>
            <person name="Arnold G.J."/>
            <person name="Basu M.K."/>
            <person name="Bauer D.J."/>
            <person name="Caceres C.E."/>
            <person name="Carmel L."/>
            <person name="Casola C."/>
            <person name="Choi J.H."/>
            <person name="Detter J.C."/>
            <person name="Dong Q."/>
            <person name="Dusheyko S."/>
            <person name="Eads B.D."/>
            <person name="Frohlich T."/>
            <person name="Geiler-Samerotte K.A."/>
            <person name="Gerlach D."/>
            <person name="Hatcher P."/>
            <person name="Jogdeo S."/>
            <person name="Krijgsveld J."/>
            <person name="Kriventseva E.V."/>
            <person name="Kultz D."/>
            <person name="Laforsch C."/>
            <person name="Lindquist E."/>
            <person name="Lopez J."/>
            <person name="Manak J.R."/>
            <person name="Muller J."/>
            <person name="Pangilinan J."/>
            <person name="Patwardhan R.P."/>
            <person name="Pitluck S."/>
            <person name="Pritham E.J."/>
            <person name="Rechtsteiner A."/>
            <person name="Rho M."/>
            <person name="Rogozin I.B."/>
            <person name="Sakarya O."/>
            <person name="Salamov A."/>
            <person name="Schaack S."/>
            <person name="Shapiro H."/>
            <person name="Shiga Y."/>
            <person name="Skalitzky C."/>
            <person name="Smith Z."/>
            <person name="Souvorov A."/>
            <person name="Sung W."/>
            <person name="Tang Z."/>
            <person name="Tsuchiya D."/>
            <person name="Tu H."/>
            <person name="Vos H."/>
            <person name="Wang M."/>
            <person name="Wolf Y.I."/>
            <person name="Yamagata H."/>
            <person name="Yamada T."/>
            <person name="Ye Y."/>
            <person name="Shaw J.R."/>
            <person name="Andrews J."/>
            <person name="Crease T.J."/>
            <person name="Tang H."/>
            <person name="Lucas S.M."/>
            <person name="Robertson H.M."/>
            <person name="Bork P."/>
            <person name="Koonin E.V."/>
            <person name="Zdobnov E.M."/>
            <person name="Grigoriev I.V."/>
            <person name="Lynch M."/>
            <person name="Boore J.L."/>
        </authorList>
    </citation>
    <scope>NUCLEOTIDE SEQUENCE [LARGE SCALE GENOMIC DNA]</scope>
</reference>
<proteinExistence type="predicted"/>
<name>E9HV00_DAPPU</name>